<keyword evidence="3" id="KW-1185">Reference proteome</keyword>
<dbReference type="Proteomes" id="UP000057134">
    <property type="component" value="Chromosome"/>
</dbReference>
<reference evidence="2 3" key="1">
    <citation type="journal article" date="2015" name="MBio">
        <title>Enzymatic Degradation of Phenazines Can Generate Energy and Protect Sensitive Organisms from Toxicity.</title>
        <authorList>
            <person name="Costa K.C."/>
            <person name="Bergkessel M."/>
            <person name="Saunders S."/>
            <person name="Korlach J."/>
            <person name="Newman D.K."/>
        </authorList>
    </citation>
    <scope>NUCLEOTIDE SEQUENCE [LARGE SCALE GENOMIC DNA]</scope>
    <source>
        <strain evidence="2 3">CT6</strain>
    </source>
</reference>
<dbReference type="Pfam" id="PF13556">
    <property type="entry name" value="HTH_30"/>
    <property type="match status" value="1"/>
</dbReference>
<organism evidence="2 3">
    <name type="scientific">Mycolicibacterium fortuitum</name>
    <name type="common">Mycobacterium fortuitum</name>
    <dbReference type="NCBI Taxonomy" id="1766"/>
    <lineage>
        <taxon>Bacteria</taxon>
        <taxon>Bacillati</taxon>
        <taxon>Actinomycetota</taxon>
        <taxon>Actinomycetes</taxon>
        <taxon>Mycobacteriales</taxon>
        <taxon>Mycobacteriaceae</taxon>
        <taxon>Mycolicibacterium</taxon>
    </lineage>
</organism>
<evidence type="ECO:0000313" key="3">
    <source>
        <dbReference type="Proteomes" id="UP000057134"/>
    </source>
</evidence>
<dbReference type="RefSeq" id="WP_157889014.1">
    <property type="nucleotide sequence ID" value="NZ_CP011269.1"/>
</dbReference>
<accession>A0A0N9XKS0</accession>
<dbReference type="PATRIC" id="fig|1766.6.peg.5625"/>
<dbReference type="Gene3D" id="1.10.10.2840">
    <property type="entry name" value="PucR C-terminal helix-turn-helix domain"/>
    <property type="match status" value="1"/>
</dbReference>
<keyword evidence="2" id="KW-0238">DNA-binding</keyword>
<dbReference type="PANTHER" id="PTHR33744:SF1">
    <property type="entry name" value="DNA-BINDING TRANSCRIPTIONAL ACTIVATOR ADER"/>
    <property type="match status" value="1"/>
</dbReference>
<dbReference type="GO" id="GO:0003677">
    <property type="term" value="F:DNA binding"/>
    <property type="evidence" value="ECO:0007669"/>
    <property type="project" value="UniProtKB-KW"/>
</dbReference>
<dbReference type="InterPro" id="IPR051448">
    <property type="entry name" value="CdaR-like_regulators"/>
</dbReference>
<evidence type="ECO:0000313" key="2">
    <source>
        <dbReference type="EMBL" id="ALI29444.1"/>
    </source>
</evidence>
<dbReference type="InterPro" id="IPR025736">
    <property type="entry name" value="PucR_C-HTH_dom"/>
</dbReference>
<dbReference type="InterPro" id="IPR042070">
    <property type="entry name" value="PucR_C-HTH_sf"/>
</dbReference>
<protein>
    <submittedName>
        <fullName evidence="2">Putative DNA-binding protein</fullName>
    </submittedName>
</protein>
<evidence type="ECO:0000259" key="1">
    <source>
        <dbReference type="Pfam" id="PF13556"/>
    </source>
</evidence>
<dbReference type="EMBL" id="CP011269">
    <property type="protein sequence ID" value="ALI29444.1"/>
    <property type="molecule type" value="Genomic_DNA"/>
</dbReference>
<proteinExistence type="predicted"/>
<sequence length="577" mass="61931">MLAARSGTVSVLRAHRRQQASFLRYADVRETACGALPGACWMTIADTHLDDTFALEAITTTARRLRLRDLLVARPGWLTVVTPAASMDRPLSGATRWESARPPIREHLLLVTAHGPSADDIADALARGRQAEVSAVVVRTGCLPPDVETTAGVPILALAHHVSWDDLMGLMGALTGALRLGAAGVTTTAGGLFDLADSAALALDGTVVVVDSESRVLAYACTPTVDSETAHTILTRNALPAVQSRRVPAWRRRGATWVDAPGTEQRRLIAPIIVGDRLAGHVILTPGVETPDFAPRMLDDVAAVAAAWFIDERIPADDEDALRTELLRGLLTESSALEVITDRLGRPPTGQWRLLCLAAHRESAGGGLHPTMGPAAVERVLARSMRMLNPHSATTMIGDVACALIPHTPGSGSRKFAEVFRQRAAATLGATLVACLAPPLSTADEIRNEYQSLRQAVNLLATRANATTEDLSELRPHVLIAQLASIAAAHPALLSGSLDLLRRDESNRGAEYLDTLLSWFDAGCDASRAAAALRLHRNTFRYRLDRIEKLCAVQLSDPVQRFTLEMQVRILALNGGW</sequence>
<name>A0A0N9XKS0_MYCFO</name>
<feature type="domain" description="PucR C-terminal helix-turn-helix" evidence="1">
    <location>
        <begin position="512"/>
        <end position="570"/>
    </location>
</feature>
<dbReference type="PANTHER" id="PTHR33744">
    <property type="entry name" value="CARBOHYDRATE DIACID REGULATOR"/>
    <property type="match status" value="1"/>
</dbReference>
<dbReference type="STRING" id="1766.XA26_56540"/>
<gene>
    <name evidence="2" type="ORF">XA26_56540</name>
</gene>
<dbReference type="AlphaFoldDB" id="A0A0N9XKS0"/>
<dbReference type="KEGG" id="mft:XA26_56540"/>